<dbReference type="InterPro" id="IPR019198">
    <property type="entry name" value="Beta_propeller_containing"/>
</dbReference>
<keyword evidence="4" id="KW-1185">Reference proteome</keyword>
<evidence type="ECO:0000313" key="4">
    <source>
        <dbReference type="Proteomes" id="UP000095751"/>
    </source>
</evidence>
<feature type="transmembrane region" description="Helical" evidence="2">
    <location>
        <begin position="62"/>
        <end position="85"/>
    </location>
</feature>
<gene>
    <name evidence="3" type="primary">HPX_1</name>
    <name evidence="3" type="ORF">FRACYDRAFT_261622</name>
</gene>
<dbReference type="KEGG" id="fcy:FRACYDRAFT_261622"/>
<name>A0A1E7FAW7_9STRA</name>
<proteinExistence type="predicted"/>
<dbReference type="Proteomes" id="UP000095751">
    <property type="component" value="Unassembled WGS sequence"/>
</dbReference>
<evidence type="ECO:0000256" key="1">
    <source>
        <dbReference type="SAM" id="MobiDB-lite"/>
    </source>
</evidence>
<sequence>MSTTEIPIGNGEQGLTNKTNEMMEQAKTEIEKGPTGTNNNKDDISSHKEVVKADDGTGKKKMLIGGGILLIVVIIAVVVSLVVVLPDWNKKETTNGNSYNNFEGDGGARADLEMLAKSIVNKVILDGASPDNNNNNWAYSMDETDGALEASKSDGSGGGDSGAAFAGVDDFETYQHEAGVVKNDLVKSNGVHVFAAVDDSILVWDLAGTLLESIPMPEIDIPDQSDDNNYYRWKPKPYIQALLMNPLGDKLTVVVSGYGTEYDPIKDGMIITRPIIYSYMETRIIVYDIEGDKLTKLSQKDVNGYHVDSYAVGNNVHVVTKMSLNTYDHLTTYLQRYAFKGMDDDEYIEAAILKAEEIIPDFVDNVMDVVTVDDNVILSRLAVFVDSISDSSDTYMSDLFGGGIADTITQVNSFDMSTTGSEENMELDISKAAILQPGNSGYVYATDEWIWVTDQGWNWDIEENKYAEKTMLLGFRFNGASSTFSAVGSVEGRLLSQFSIDFVKSEDKEDGNIKEYLRIATTESFFQRFWWGAPRPMQTVFVEEDNSSIEQEVEEESRTKNQIIIFEVPKVDDNNRQNNELVRLGSVELGKKDETITAVRFFDNISYVVTFERTDPSYVLDLSDPKKPTVLGELEIPGFSEFMHPITNDNSVLITVGQDADEEGNILGFQVSIFDSTIPTDPVLIDRLVIEDDDGSWSGSSASWDERAFRYLKVGDLGRLIIPVSVYSRWGSSGEKIGDDFVGFMVFGVDLTKTENIITREFEVDHSQNREEEEIYALNKDRCYCGYSWLPERSMVFDANVMTMRNQKVVSTNLVTHETQWNFTLKDDENCCNP</sequence>
<protein>
    <submittedName>
        <fullName evidence="3">Hemopexin domain-containing protein</fullName>
    </submittedName>
</protein>
<evidence type="ECO:0000256" key="2">
    <source>
        <dbReference type="SAM" id="Phobius"/>
    </source>
</evidence>
<dbReference type="OrthoDB" id="10264491at2759"/>
<accession>A0A1E7FAW7</accession>
<feature type="region of interest" description="Disordered" evidence="1">
    <location>
        <begin position="28"/>
        <end position="47"/>
    </location>
</feature>
<evidence type="ECO:0000313" key="3">
    <source>
        <dbReference type="EMBL" id="OEU15308.1"/>
    </source>
</evidence>
<dbReference type="EMBL" id="KV784359">
    <property type="protein sequence ID" value="OEU15308.1"/>
    <property type="molecule type" value="Genomic_DNA"/>
</dbReference>
<organism evidence="3 4">
    <name type="scientific">Fragilariopsis cylindrus CCMP1102</name>
    <dbReference type="NCBI Taxonomy" id="635003"/>
    <lineage>
        <taxon>Eukaryota</taxon>
        <taxon>Sar</taxon>
        <taxon>Stramenopiles</taxon>
        <taxon>Ochrophyta</taxon>
        <taxon>Bacillariophyta</taxon>
        <taxon>Bacillariophyceae</taxon>
        <taxon>Bacillariophycidae</taxon>
        <taxon>Bacillariales</taxon>
        <taxon>Bacillariaceae</taxon>
        <taxon>Fragilariopsis</taxon>
    </lineage>
</organism>
<keyword evidence="2" id="KW-0472">Membrane</keyword>
<dbReference type="AlphaFoldDB" id="A0A1E7FAW7"/>
<keyword evidence="2" id="KW-1133">Transmembrane helix</keyword>
<keyword evidence="2" id="KW-0812">Transmembrane</keyword>
<dbReference type="Pfam" id="PF09826">
    <property type="entry name" value="Beta_propel"/>
    <property type="match status" value="1"/>
</dbReference>
<reference evidence="3 4" key="1">
    <citation type="submission" date="2016-09" db="EMBL/GenBank/DDBJ databases">
        <title>Extensive genetic diversity and differential bi-allelic expression allows diatom success in the polar Southern Ocean.</title>
        <authorList>
            <consortium name="DOE Joint Genome Institute"/>
            <person name="Mock T."/>
            <person name="Otillar R.P."/>
            <person name="Strauss J."/>
            <person name="Dupont C."/>
            <person name="Frickenhaus S."/>
            <person name="Maumus F."/>
            <person name="Mcmullan M."/>
            <person name="Sanges R."/>
            <person name="Schmutz J."/>
            <person name="Toseland A."/>
            <person name="Valas R."/>
            <person name="Veluchamy A."/>
            <person name="Ward B.J."/>
            <person name="Allen A."/>
            <person name="Barry K."/>
            <person name="Falciatore A."/>
            <person name="Ferrante M."/>
            <person name="Fortunato A.E."/>
            <person name="Gloeckner G."/>
            <person name="Gruber A."/>
            <person name="Hipkin R."/>
            <person name="Janech M."/>
            <person name="Kroth P."/>
            <person name="Leese F."/>
            <person name="Lindquist E."/>
            <person name="Lyon B.R."/>
            <person name="Martin J."/>
            <person name="Mayer C."/>
            <person name="Parker M."/>
            <person name="Quesneville H."/>
            <person name="Raymond J."/>
            <person name="Uhlig C."/>
            <person name="Valentin K.U."/>
            <person name="Worden A.Z."/>
            <person name="Armbrust E.V."/>
            <person name="Bowler C."/>
            <person name="Green B."/>
            <person name="Moulton V."/>
            <person name="Van Oosterhout C."/>
            <person name="Grigoriev I."/>
        </authorList>
    </citation>
    <scope>NUCLEOTIDE SEQUENCE [LARGE SCALE GENOMIC DNA]</scope>
    <source>
        <strain evidence="3 4">CCMP1102</strain>
    </source>
</reference>
<dbReference type="InParanoid" id="A0A1E7FAW7"/>